<dbReference type="GO" id="GO:0003700">
    <property type="term" value="F:DNA-binding transcription factor activity"/>
    <property type="evidence" value="ECO:0007669"/>
    <property type="project" value="TreeGrafter"/>
</dbReference>
<evidence type="ECO:0000256" key="2">
    <source>
        <dbReference type="ARBA" id="ARBA00023125"/>
    </source>
</evidence>
<dbReference type="InterPro" id="IPR050109">
    <property type="entry name" value="HTH-type_TetR-like_transc_reg"/>
</dbReference>
<feature type="transmembrane region" description="Helical" evidence="5">
    <location>
        <begin position="162"/>
        <end position="181"/>
    </location>
</feature>
<evidence type="ECO:0000256" key="5">
    <source>
        <dbReference type="SAM" id="Phobius"/>
    </source>
</evidence>
<dbReference type="RefSeq" id="WP_064537919.1">
    <property type="nucleotide sequence ID" value="NZ_LWSU01000003.1"/>
</dbReference>
<feature type="domain" description="HTH tetR-type" evidence="6">
    <location>
        <begin position="14"/>
        <end position="74"/>
    </location>
</feature>
<dbReference type="InterPro" id="IPR001647">
    <property type="entry name" value="HTH_TetR"/>
</dbReference>
<dbReference type="InterPro" id="IPR011075">
    <property type="entry name" value="TetR_C"/>
</dbReference>
<name>A0A199P9X3_9XANT</name>
<keyword evidence="2 4" id="KW-0238">DNA-binding</keyword>
<evidence type="ECO:0000256" key="4">
    <source>
        <dbReference type="PROSITE-ProRule" id="PRU00335"/>
    </source>
</evidence>
<comment type="caution">
    <text evidence="7">The sequence shown here is derived from an EMBL/GenBank/DDBJ whole genome shotgun (WGS) entry which is preliminary data.</text>
</comment>
<dbReference type="PRINTS" id="PR00455">
    <property type="entry name" value="HTHTETR"/>
</dbReference>
<dbReference type="PANTHER" id="PTHR30055:SF226">
    <property type="entry name" value="HTH-TYPE TRANSCRIPTIONAL REGULATOR PKSA"/>
    <property type="match status" value="1"/>
</dbReference>
<dbReference type="InterPro" id="IPR036271">
    <property type="entry name" value="Tet_transcr_reg_TetR-rel_C_sf"/>
</dbReference>
<dbReference type="InterPro" id="IPR009057">
    <property type="entry name" value="Homeodomain-like_sf"/>
</dbReference>
<dbReference type="SUPFAM" id="SSF46689">
    <property type="entry name" value="Homeodomain-like"/>
    <property type="match status" value="1"/>
</dbReference>
<gene>
    <name evidence="7" type="ORF">A6R73_08255</name>
</gene>
<evidence type="ECO:0000313" key="8">
    <source>
        <dbReference type="Proteomes" id="UP000093858"/>
    </source>
</evidence>
<protein>
    <submittedName>
        <fullName evidence="7">TetR family transcriptional regulator</fullName>
    </submittedName>
</protein>
<feature type="DNA-binding region" description="H-T-H motif" evidence="4">
    <location>
        <begin position="37"/>
        <end position="56"/>
    </location>
</feature>
<dbReference type="Pfam" id="PF00440">
    <property type="entry name" value="TetR_N"/>
    <property type="match status" value="1"/>
</dbReference>
<dbReference type="FunFam" id="1.10.10.60:FF:000141">
    <property type="entry name" value="TetR family transcriptional regulator"/>
    <property type="match status" value="1"/>
</dbReference>
<reference evidence="7 8" key="1">
    <citation type="submission" date="2016-04" db="EMBL/GenBank/DDBJ databases">
        <title>Xanthomonas translucens phylogeny.</title>
        <authorList>
            <person name="Langlois P."/>
        </authorList>
    </citation>
    <scope>NUCLEOTIDE SEQUENCE [LARGE SCALE GENOMIC DNA]</scope>
    <source>
        <strain evidence="7 8">B99</strain>
    </source>
</reference>
<dbReference type="Gene3D" id="1.10.357.10">
    <property type="entry name" value="Tetracycline Repressor, domain 2"/>
    <property type="match status" value="1"/>
</dbReference>
<keyword evidence="3" id="KW-0804">Transcription</keyword>
<organism evidence="7 8">
    <name type="scientific">Xanthomonas graminis pv. poae</name>
    <dbReference type="NCBI Taxonomy" id="227946"/>
    <lineage>
        <taxon>Bacteria</taxon>
        <taxon>Pseudomonadati</taxon>
        <taxon>Pseudomonadota</taxon>
        <taxon>Gammaproteobacteria</taxon>
        <taxon>Lysobacterales</taxon>
        <taxon>Lysobacteraceae</taxon>
        <taxon>Xanthomonas</taxon>
        <taxon>Xanthomonas translucens group</taxon>
        <taxon>Xanthomonas graminis</taxon>
    </lineage>
</organism>
<evidence type="ECO:0000256" key="1">
    <source>
        <dbReference type="ARBA" id="ARBA00023015"/>
    </source>
</evidence>
<dbReference type="GO" id="GO:0000976">
    <property type="term" value="F:transcription cis-regulatory region binding"/>
    <property type="evidence" value="ECO:0007669"/>
    <property type="project" value="TreeGrafter"/>
</dbReference>
<evidence type="ECO:0000256" key="3">
    <source>
        <dbReference type="ARBA" id="ARBA00023163"/>
    </source>
</evidence>
<dbReference type="EMBL" id="LWSU01000003">
    <property type="protein sequence ID" value="OAX57977.1"/>
    <property type="molecule type" value="Genomic_DNA"/>
</dbReference>
<keyword evidence="5" id="KW-0472">Membrane</keyword>
<evidence type="ECO:0000259" key="6">
    <source>
        <dbReference type="PROSITE" id="PS50977"/>
    </source>
</evidence>
<keyword evidence="5" id="KW-0812">Transmembrane</keyword>
<dbReference type="SUPFAM" id="SSF48498">
    <property type="entry name" value="Tetracyclin repressor-like, C-terminal domain"/>
    <property type="match status" value="1"/>
</dbReference>
<dbReference type="Pfam" id="PF16859">
    <property type="entry name" value="TetR_C_11"/>
    <property type="match status" value="1"/>
</dbReference>
<keyword evidence="5" id="KW-1133">Transmembrane helix</keyword>
<dbReference type="PROSITE" id="PS50977">
    <property type="entry name" value="HTH_TETR_2"/>
    <property type="match status" value="1"/>
</dbReference>
<proteinExistence type="predicted"/>
<sequence length="213" mass="22818">MTQATTPKWKRRKDDRPAEILSAALDAFAENGFAETKLADVAKRAGVAKGTLYRYFDTKQDLFAAVVRHALLTNLAPIEAAAATFEGGLAELTTLLLARAAERMGDQRLPAILCMVIGESRAFPELARIWHAEAIDRVMATVAGLIEKAQARGTAPAGDPKLYVLSIMGPMLMAMLFQQVFGSDSAHAPDLGALAEQHGRLLLHGIEPRAGAG</sequence>
<dbReference type="Proteomes" id="UP000093858">
    <property type="component" value="Unassembled WGS sequence"/>
</dbReference>
<keyword evidence="1" id="KW-0805">Transcription regulation</keyword>
<evidence type="ECO:0000313" key="7">
    <source>
        <dbReference type="EMBL" id="OAX57977.1"/>
    </source>
</evidence>
<dbReference type="PANTHER" id="PTHR30055">
    <property type="entry name" value="HTH-TYPE TRANSCRIPTIONAL REGULATOR RUTR"/>
    <property type="match status" value="1"/>
</dbReference>
<dbReference type="AlphaFoldDB" id="A0A199P9X3"/>
<accession>A0A199P9X3</accession>